<dbReference type="InterPro" id="IPR023203">
    <property type="entry name" value="TTHA0068_sf"/>
</dbReference>
<dbReference type="PANTHER" id="PTHR34796">
    <property type="entry name" value="EXPRESSED PROTEIN"/>
    <property type="match status" value="1"/>
</dbReference>
<dbReference type="InterPro" id="IPR005500">
    <property type="entry name" value="DUF309"/>
</dbReference>
<dbReference type="SUPFAM" id="SSF140663">
    <property type="entry name" value="TTHA0068-like"/>
    <property type="match status" value="1"/>
</dbReference>
<name>A0A2T0Q6X8_9ACTN</name>
<dbReference type="Gene3D" id="1.10.3450.10">
    <property type="entry name" value="TTHA0068-like"/>
    <property type="match status" value="1"/>
</dbReference>
<dbReference type="RefSeq" id="WP_106243985.1">
    <property type="nucleotide sequence ID" value="NZ_PVZC01000003.1"/>
</dbReference>
<proteinExistence type="predicted"/>
<dbReference type="Pfam" id="PF03745">
    <property type="entry name" value="DUF309"/>
    <property type="match status" value="1"/>
</dbReference>
<evidence type="ECO:0000256" key="1">
    <source>
        <dbReference type="SAM" id="MobiDB-lite"/>
    </source>
</evidence>
<protein>
    <recommendedName>
        <fullName evidence="4">DUF309 family protein family protein</fullName>
    </recommendedName>
</protein>
<dbReference type="PANTHER" id="PTHR34796:SF1">
    <property type="entry name" value="EXPRESSED PROTEIN"/>
    <property type="match status" value="1"/>
</dbReference>
<organism evidence="2 3">
    <name type="scientific">Allonocardiopsis opalescens</name>
    <dbReference type="NCBI Taxonomy" id="1144618"/>
    <lineage>
        <taxon>Bacteria</taxon>
        <taxon>Bacillati</taxon>
        <taxon>Actinomycetota</taxon>
        <taxon>Actinomycetes</taxon>
        <taxon>Streptosporangiales</taxon>
        <taxon>Allonocardiopsis</taxon>
    </lineage>
</organism>
<feature type="region of interest" description="Disordered" evidence="1">
    <location>
        <begin position="1"/>
        <end position="45"/>
    </location>
</feature>
<dbReference type="EMBL" id="PVZC01000003">
    <property type="protein sequence ID" value="PRX99483.1"/>
    <property type="molecule type" value="Genomic_DNA"/>
</dbReference>
<dbReference type="AlphaFoldDB" id="A0A2T0Q6X8"/>
<evidence type="ECO:0008006" key="4">
    <source>
        <dbReference type="Google" id="ProtNLM"/>
    </source>
</evidence>
<gene>
    <name evidence="2" type="ORF">CLV72_10380</name>
</gene>
<comment type="caution">
    <text evidence="2">The sequence shown here is derived from an EMBL/GenBank/DDBJ whole genome shotgun (WGS) entry which is preliminary data.</text>
</comment>
<feature type="compositionally biased region" description="Basic and acidic residues" evidence="1">
    <location>
        <begin position="7"/>
        <end position="24"/>
    </location>
</feature>
<accession>A0A2T0Q6X8</accession>
<evidence type="ECO:0000313" key="3">
    <source>
        <dbReference type="Proteomes" id="UP000237846"/>
    </source>
</evidence>
<evidence type="ECO:0000313" key="2">
    <source>
        <dbReference type="EMBL" id="PRX99483.1"/>
    </source>
</evidence>
<dbReference type="OrthoDB" id="160968at2"/>
<keyword evidence="3" id="KW-1185">Reference proteome</keyword>
<dbReference type="Proteomes" id="UP000237846">
    <property type="component" value="Unassembled WGS sequence"/>
</dbReference>
<reference evidence="2 3" key="1">
    <citation type="submission" date="2018-03" db="EMBL/GenBank/DDBJ databases">
        <title>Genomic Encyclopedia of Archaeal and Bacterial Type Strains, Phase II (KMG-II): from individual species to whole genera.</title>
        <authorList>
            <person name="Goeker M."/>
        </authorList>
    </citation>
    <scope>NUCLEOTIDE SEQUENCE [LARGE SCALE GENOMIC DNA]</scope>
    <source>
        <strain evidence="2 3">DSM 45601</strain>
    </source>
</reference>
<sequence>MEGPAARSRDEAGRARNDRPRDGYGRPLARGAAEGVPRVPDDAVFAPDEGLDRAQELLDTDYPFHAHEVLEAVWKAAEEPERELWRGLAQLAVGLTHVRRGNPAGAATLLRRGAGHLAGYPEPAPHRIDTAGLRARALQLADRIDREGLSAFEGRELTLRLRRP</sequence>